<reference evidence="16 17" key="1">
    <citation type="submission" date="2015-09" db="EMBL/GenBank/DDBJ databases">
        <authorList>
            <consortium name="Swine Surveillance"/>
        </authorList>
    </citation>
    <scope>NUCLEOTIDE SEQUENCE [LARGE SCALE GENOMIC DNA]</scope>
    <source>
        <strain evidence="16 17">CECT 7648</strain>
    </source>
</reference>
<dbReference type="STRING" id="441103.TRN7648_01556"/>
<dbReference type="PROSITE" id="PS50112">
    <property type="entry name" value="PAS"/>
    <property type="match status" value="1"/>
</dbReference>
<dbReference type="PANTHER" id="PTHR45339:SF1">
    <property type="entry name" value="HYBRID SIGNAL TRANSDUCTION HISTIDINE KINASE J"/>
    <property type="match status" value="1"/>
</dbReference>
<dbReference type="AlphaFoldDB" id="A0A0P1G7M4"/>
<keyword evidence="3 11" id="KW-0597">Phosphoprotein</keyword>
<evidence type="ECO:0000256" key="4">
    <source>
        <dbReference type="ARBA" id="ARBA00022679"/>
    </source>
</evidence>
<feature type="domain" description="Response regulatory" evidence="14">
    <location>
        <begin position="427"/>
        <end position="546"/>
    </location>
</feature>
<dbReference type="InterPro" id="IPR011006">
    <property type="entry name" value="CheY-like_superfamily"/>
</dbReference>
<evidence type="ECO:0000256" key="12">
    <source>
        <dbReference type="SAM" id="MobiDB-lite"/>
    </source>
</evidence>
<evidence type="ECO:0000313" key="17">
    <source>
        <dbReference type="Proteomes" id="UP000054935"/>
    </source>
</evidence>
<evidence type="ECO:0000256" key="7">
    <source>
        <dbReference type="ARBA" id="ARBA00022840"/>
    </source>
</evidence>
<feature type="domain" description="Histidine kinase" evidence="13">
    <location>
        <begin position="189"/>
        <end position="404"/>
    </location>
</feature>
<dbReference type="Pfam" id="PF02518">
    <property type="entry name" value="HATPase_c"/>
    <property type="match status" value="1"/>
</dbReference>
<evidence type="ECO:0000256" key="6">
    <source>
        <dbReference type="ARBA" id="ARBA00022777"/>
    </source>
</evidence>
<dbReference type="FunFam" id="1.10.287.130:FF:000002">
    <property type="entry name" value="Two-component osmosensing histidine kinase"/>
    <property type="match status" value="1"/>
</dbReference>
<dbReference type="InterPro" id="IPR000014">
    <property type="entry name" value="PAS"/>
</dbReference>
<dbReference type="Pfam" id="PF12860">
    <property type="entry name" value="PAS_7"/>
    <property type="match status" value="1"/>
</dbReference>
<dbReference type="InterPro" id="IPR035965">
    <property type="entry name" value="PAS-like_dom_sf"/>
</dbReference>
<gene>
    <name evidence="16" type="primary">arcB_2</name>
    <name evidence="16" type="ORF">TRN7648_01556</name>
</gene>
<name>A0A0P1G7M4_9RHOB</name>
<dbReference type="SUPFAM" id="SSF47384">
    <property type="entry name" value="Homodimeric domain of signal transducing histidine kinase"/>
    <property type="match status" value="1"/>
</dbReference>
<comment type="subunit">
    <text evidence="9">At low DSF concentrations, interacts with RpfF.</text>
</comment>
<keyword evidence="5" id="KW-0547">Nucleotide-binding</keyword>
<dbReference type="GO" id="GO:0005524">
    <property type="term" value="F:ATP binding"/>
    <property type="evidence" value="ECO:0007669"/>
    <property type="project" value="UniProtKB-KW"/>
</dbReference>
<evidence type="ECO:0000256" key="3">
    <source>
        <dbReference type="ARBA" id="ARBA00022553"/>
    </source>
</evidence>
<dbReference type="InterPro" id="IPR004358">
    <property type="entry name" value="Sig_transdc_His_kin-like_C"/>
</dbReference>
<comment type="catalytic activity">
    <reaction evidence="1">
        <text>ATP + protein L-histidine = ADP + protein N-phospho-L-histidine.</text>
        <dbReference type="EC" id="2.7.13.3"/>
    </reaction>
</comment>
<keyword evidence="4 16" id="KW-0808">Transferase</keyword>
<dbReference type="SUPFAM" id="SSF55785">
    <property type="entry name" value="PYP-like sensor domain (PAS domain)"/>
    <property type="match status" value="1"/>
</dbReference>
<dbReference type="CDD" id="cd17546">
    <property type="entry name" value="REC_hyHK_CKI1_RcsC-like"/>
    <property type="match status" value="1"/>
</dbReference>
<dbReference type="CDD" id="cd00082">
    <property type="entry name" value="HisKA"/>
    <property type="match status" value="1"/>
</dbReference>
<dbReference type="PRINTS" id="PR00344">
    <property type="entry name" value="BCTRLSENSOR"/>
</dbReference>
<dbReference type="PANTHER" id="PTHR45339">
    <property type="entry name" value="HYBRID SIGNAL TRANSDUCTION HISTIDINE KINASE J"/>
    <property type="match status" value="1"/>
</dbReference>
<dbReference type="InterPro" id="IPR036097">
    <property type="entry name" value="HisK_dim/P_sf"/>
</dbReference>
<feature type="domain" description="PAS" evidence="15">
    <location>
        <begin position="42"/>
        <end position="126"/>
    </location>
</feature>
<feature type="region of interest" description="Disordered" evidence="12">
    <location>
        <begin position="1"/>
        <end position="20"/>
    </location>
</feature>
<dbReference type="SUPFAM" id="SSF52172">
    <property type="entry name" value="CheY-like"/>
    <property type="match status" value="1"/>
</dbReference>
<dbReference type="EC" id="2.7.13.3" evidence="2"/>
<evidence type="ECO:0000256" key="8">
    <source>
        <dbReference type="ARBA" id="ARBA00023012"/>
    </source>
</evidence>
<evidence type="ECO:0000259" key="14">
    <source>
        <dbReference type="PROSITE" id="PS50110"/>
    </source>
</evidence>
<protein>
    <recommendedName>
        <fullName evidence="10">Sensory/regulatory protein RpfC</fullName>
        <ecNumber evidence="2">2.7.13.3</ecNumber>
    </recommendedName>
</protein>
<dbReference type="Gene3D" id="3.30.565.10">
    <property type="entry name" value="Histidine kinase-like ATPase, C-terminal domain"/>
    <property type="match status" value="1"/>
</dbReference>
<proteinExistence type="predicted"/>
<dbReference type="InterPro" id="IPR036890">
    <property type="entry name" value="HATPase_C_sf"/>
</dbReference>
<dbReference type="Gene3D" id="3.30.450.20">
    <property type="entry name" value="PAS domain"/>
    <property type="match status" value="1"/>
</dbReference>
<dbReference type="InterPro" id="IPR003661">
    <property type="entry name" value="HisK_dim/P_dom"/>
</dbReference>
<evidence type="ECO:0000259" key="15">
    <source>
        <dbReference type="PROSITE" id="PS50112"/>
    </source>
</evidence>
<evidence type="ECO:0000256" key="10">
    <source>
        <dbReference type="ARBA" id="ARBA00068150"/>
    </source>
</evidence>
<dbReference type="SMART" id="SM00448">
    <property type="entry name" value="REC"/>
    <property type="match status" value="1"/>
</dbReference>
<evidence type="ECO:0000256" key="5">
    <source>
        <dbReference type="ARBA" id="ARBA00022741"/>
    </source>
</evidence>
<dbReference type="GO" id="GO:0000155">
    <property type="term" value="F:phosphorelay sensor kinase activity"/>
    <property type="evidence" value="ECO:0007669"/>
    <property type="project" value="InterPro"/>
</dbReference>
<dbReference type="Gene3D" id="3.40.50.2300">
    <property type="match status" value="1"/>
</dbReference>
<evidence type="ECO:0000256" key="2">
    <source>
        <dbReference type="ARBA" id="ARBA00012438"/>
    </source>
</evidence>
<dbReference type="InterPro" id="IPR001789">
    <property type="entry name" value="Sig_transdc_resp-reg_receiver"/>
</dbReference>
<dbReference type="SMART" id="SM00388">
    <property type="entry name" value="HisKA"/>
    <property type="match status" value="1"/>
</dbReference>
<dbReference type="InterPro" id="IPR003594">
    <property type="entry name" value="HATPase_dom"/>
</dbReference>
<keyword evidence="7" id="KW-0067">ATP-binding</keyword>
<dbReference type="FunFam" id="3.30.565.10:FF:000010">
    <property type="entry name" value="Sensor histidine kinase RcsC"/>
    <property type="match status" value="1"/>
</dbReference>
<keyword evidence="6" id="KW-0418">Kinase</keyword>
<accession>A0A0P1G7M4</accession>
<dbReference type="PROSITE" id="PS50109">
    <property type="entry name" value="HIS_KIN"/>
    <property type="match status" value="1"/>
</dbReference>
<dbReference type="EMBL" id="CYSE01000002">
    <property type="protein sequence ID" value="CUH77592.1"/>
    <property type="molecule type" value="Genomic_DNA"/>
</dbReference>
<evidence type="ECO:0000259" key="13">
    <source>
        <dbReference type="PROSITE" id="PS50109"/>
    </source>
</evidence>
<dbReference type="RefSeq" id="WP_058247040.1">
    <property type="nucleotide sequence ID" value="NZ_CYSE01000002.1"/>
</dbReference>
<dbReference type="Pfam" id="PF00072">
    <property type="entry name" value="Response_reg"/>
    <property type="match status" value="1"/>
</dbReference>
<keyword evidence="17" id="KW-1185">Reference proteome</keyword>
<evidence type="ECO:0000313" key="16">
    <source>
        <dbReference type="EMBL" id="CUH77592.1"/>
    </source>
</evidence>
<evidence type="ECO:0000256" key="1">
    <source>
        <dbReference type="ARBA" id="ARBA00000085"/>
    </source>
</evidence>
<dbReference type="PROSITE" id="PS50110">
    <property type="entry name" value="RESPONSE_REGULATORY"/>
    <property type="match status" value="1"/>
</dbReference>
<organism evidence="16 17">
    <name type="scientific">Tropicibacter naphthalenivorans</name>
    <dbReference type="NCBI Taxonomy" id="441103"/>
    <lineage>
        <taxon>Bacteria</taxon>
        <taxon>Pseudomonadati</taxon>
        <taxon>Pseudomonadota</taxon>
        <taxon>Alphaproteobacteria</taxon>
        <taxon>Rhodobacterales</taxon>
        <taxon>Roseobacteraceae</taxon>
        <taxon>Tropicibacter</taxon>
    </lineage>
</organism>
<feature type="modified residue" description="4-aspartylphosphate" evidence="11">
    <location>
        <position position="476"/>
    </location>
</feature>
<dbReference type="Pfam" id="PF00512">
    <property type="entry name" value="HisKA"/>
    <property type="match status" value="1"/>
</dbReference>
<dbReference type="CDD" id="cd16922">
    <property type="entry name" value="HATPase_EvgS-ArcB-TorS-like"/>
    <property type="match status" value="1"/>
</dbReference>
<dbReference type="InterPro" id="IPR005467">
    <property type="entry name" value="His_kinase_dom"/>
</dbReference>
<dbReference type="SUPFAM" id="SSF55874">
    <property type="entry name" value="ATPase domain of HSP90 chaperone/DNA topoisomerase II/histidine kinase"/>
    <property type="match status" value="1"/>
</dbReference>
<evidence type="ECO:0000256" key="9">
    <source>
        <dbReference type="ARBA" id="ARBA00064003"/>
    </source>
</evidence>
<dbReference type="Gene3D" id="1.10.287.130">
    <property type="match status" value="1"/>
</dbReference>
<dbReference type="SMART" id="SM00387">
    <property type="entry name" value="HATPase_c"/>
    <property type="match status" value="1"/>
</dbReference>
<dbReference type="Proteomes" id="UP000054935">
    <property type="component" value="Unassembled WGS sequence"/>
</dbReference>
<sequence>MERGQQLNDGTEPAQPCPGEGCAPLRDLEAQLRQRNAELEEKNRLLTDVLENMGEGLLVTSNEGGEIADNRILLVNTAYKRLFGVTDADIAPGMRVRDYVAFLAQRSDPDGVQTRFRTLTEALKKREPVTMDIPSQGKHFHTKAVSTASGARVLVHTDVTELQHQHEALRSARDAAKVANLAKSNFLATMSHEIRTPMNGIVGMVELLAETTLDEEQSEFVETIRSSALALTSLISDILDFSKVEAGHLDIAADPFDLHGLLHEMCDLLTPLADAKQIALRCQIAPDVPQYVVGDALRLRQVLLNVVGNAIKFTSDGSVSVRVAHREDVVFTVTDTGIGIPQDRLPQIFAPFEQVHSGHSRAFEGTGLGLAISKQLVDAMNGRIAVRSHEGQGTEFQVSLPLPERDAAQDLAQPPDIPDDIWIEGMQILLVEDNQTNQMVVRKMLERRGAAVTVASNGQQAIDLYDPEAFDVVLMDISMPVLTGLEASRHIRAREHLNNWPHRPIIALTGNAFAKDQHEAMSAGMDGFLSKPVRRDALLSAVVLHMELAKKR</sequence>
<evidence type="ECO:0000256" key="11">
    <source>
        <dbReference type="PROSITE-ProRule" id="PRU00169"/>
    </source>
</evidence>
<keyword evidence="8" id="KW-0902">Two-component regulatory system</keyword>